<evidence type="ECO:0000259" key="15">
    <source>
        <dbReference type="Pfam" id="PF08264"/>
    </source>
</evidence>
<feature type="domain" description="Aminoacyl-tRNA synthetase class Ia" evidence="14">
    <location>
        <begin position="17"/>
        <end position="602"/>
    </location>
</feature>
<dbReference type="GO" id="GO:0006438">
    <property type="term" value="P:valyl-tRNA aminoacylation"/>
    <property type="evidence" value="ECO:0007669"/>
    <property type="project" value="UniProtKB-UniRule"/>
</dbReference>
<evidence type="ECO:0000256" key="1">
    <source>
        <dbReference type="ARBA" id="ARBA00004496"/>
    </source>
</evidence>
<evidence type="ECO:0000256" key="11">
    <source>
        <dbReference type="NCBIfam" id="TIGR00422"/>
    </source>
</evidence>
<protein>
    <recommendedName>
        <fullName evidence="3 11">Valine--tRNA ligase</fullName>
        <ecNumber evidence="3 11">6.1.1.9</ecNumber>
    </recommendedName>
</protein>
<dbReference type="PANTHER" id="PTHR11946">
    <property type="entry name" value="VALYL-TRNA SYNTHETASES"/>
    <property type="match status" value="1"/>
</dbReference>
<dbReference type="Pfam" id="PF08264">
    <property type="entry name" value="Anticodon_1"/>
    <property type="match status" value="1"/>
</dbReference>
<evidence type="ECO:0000256" key="4">
    <source>
        <dbReference type="ARBA" id="ARBA00022490"/>
    </source>
</evidence>
<keyword evidence="13" id="KW-0175">Coiled coil</keyword>
<dbReference type="InterPro" id="IPR009080">
    <property type="entry name" value="tRNAsynth_Ia_anticodon-bd"/>
</dbReference>
<dbReference type="EMBL" id="MGJL01000012">
    <property type="protein sequence ID" value="OGN08043.1"/>
    <property type="molecule type" value="Genomic_DNA"/>
</dbReference>
<comment type="similarity">
    <text evidence="12">Belongs to the class-I aminoacyl-tRNA synthetase family.</text>
</comment>
<keyword evidence="9 12" id="KW-0030">Aminoacyl-tRNA synthetase</keyword>
<dbReference type="NCBIfam" id="TIGR00422">
    <property type="entry name" value="valS"/>
    <property type="match status" value="1"/>
</dbReference>
<dbReference type="GO" id="GO:0005524">
    <property type="term" value="F:ATP binding"/>
    <property type="evidence" value="ECO:0007669"/>
    <property type="project" value="UniProtKB-KW"/>
</dbReference>
<comment type="subcellular location">
    <subcellularLocation>
        <location evidence="1">Cytoplasm</location>
    </subcellularLocation>
</comment>
<dbReference type="InterPro" id="IPR013155">
    <property type="entry name" value="M/V/L/I-tRNA-synth_anticd-bd"/>
</dbReference>
<comment type="subunit">
    <text evidence="2">Monomer.</text>
</comment>
<dbReference type="PROSITE" id="PS00178">
    <property type="entry name" value="AA_TRNA_LIGASE_I"/>
    <property type="match status" value="1"/>
</dbReference>
<proteinExistence type="inferred from homology"/>
<feature type="domain" description="Methionyl/Valyl/Leucyl/Isoleucyl-tRNA synthetase anticodon-binding" evidence="15">
    <location>
        <begin position="650"/>
        <end position="753"/>
    </location>
</feature>
<dbReference type="SUPFAM" id="SSF47323">
    <property type="entry name" value="Anticodon-binding domain of a subclass of class I aminoacyl-tRNA synthetases"/>
    <property type="match status" value="1"/>
</dbReference>
<sequence>MEELPKAYNPRETEQRIYKLWEESGFFSPEGLPCVALAKRGKIPEPKPFTIMMPPPNATGILHMGHALMLTLEDIMIRYRRMRGFKTLWLPGTDHAAIATQAVVEKEIYKKEGKNRHDLGREELLRRIDEFVSQSRKTIQKQIRVMGASCDWSREAFTLDEKRSLAVRTIFKQMYDDGLIYRGNRIVNWDPKGQTTISDDEIVYEERKTKLYTFRYAKDFPIAISTTRPETKVGDTAVAVHPDDKRYQQYIGKEYNLDFCGVPLNIKIVADPAADPEFGTGAVGVTPAHSMTDWEIAKRHNLSAPQVISEYARILVGDERIRGKKTSEAREEIINWLKENNLLEKEEEVTQNIATAERTGGIIEPLPKLQWFVNVNTKFKIKNSKLKGLQSGSETTLKDIMRNAVASGQIKIIPDHFAKTYFHWVDNLRDWCISRQIWYGHQIPVWYHEPKCIPRTGHEGDIVKCKDTIVAAAAPKCEFCDAKFIQDPDTLDTWFSSGLWTFSTLGWPEKTKDLEAYHPTDILETGYEILFFWVARMIMMSGYALGDIPFRDVYLHGTVRDAKGRKMSKSLGNGIDPIDVAEKFGADAARMALVVGNTPGTDTRIWEDKIKAYKHFANKLWNISRYILMNTPISNFKFQISKPQSITDADKDILAKLEALVKSVTDNLDRHIIHEPANQIYQFVWHEFADIYIEKSKVQLQDVQQKENTQKILLYCLNTILRLLHPFAPFVTEEIYRQLPQKEAELLVVAPWPFQHSGL</sequence>
<dbReference type="InterPro" id="IPR001412">
    <property type="entry name" value="aa-tRNA-synth_I_CS"/>
</dbReference>
<evidence type="ECO:0000259" key="14">
    <source>
        <dbReference type="Pfam" id="PF00133"/>
    </source>
</evidence>
<dbReference type="InterPro" id="IPR002303">
    <property type="entry name" value="Valyl-tRNA_ligase"/>
</dbReference>
<organism evidence="16 17">
    <name type="scientific">Candidatus Yanofskybacteria bacterium RIFCSPHIGHO2_01_FULL_45_42</name>
    <dbReference type="NCBI Taxonomy" id="1802671"/>
    <lineage>
        <taxon>Bacteria</taxon>
        <taxon>Candidatus Yanofskyibacteriota</taxon>
    </lineage>
</organism>
<comment type="caution">
    <text evidence="16">The sequence shown here is derived from an EMBL/GenBank/DDBJ whole genome shotgun (WGS) entry which is preliminary data.</text>
</comment>
<evidence type="ECO:0000256" key="6">
    <source>
        <dbReference type="ARBA" id="ARBA00022741"/>
    </source>
</evidence>
<comment type="catalytic activity">
    <reaction evidence="10">
        <text>tRNA(Val) + L-valine + ATP = L-valyl-tRNA(Val) + AMP + diphosphate</text>
        <dbReference type="Rhea" id="RHEA:10704"/>
        <dbReference type="Rhea" id="RHEA-COMP:9672"/>
        <dbReference type="Rhea" id="RHEA-COMP:9708"/>
        <dbReference type="ChEBI" id="CHEBI:30616"/>
        <dbReference type="ChEBI" id="CHEBI:33019"/>
        <dbReference type="ChEBI" id="CHEBI:57762"/>
        <dbReference type="ChEBI" id="CHEBI:78442"/>
        <dbReference type="ChEBI" id="CHEBI:78537"/>
        <dbReference type="ChEBI" id="CHEBI:456215"/>
        <dbReference type="EC" id="6.1.1.9"/>
    </reaction>
</comment>
<keyword evidence="4" id="KW-0963">Cytoplasm</keyword>
<dbReference type="FunFam" id="3.40.50.620:FF:000032">
    <property type="entry name" value="Valine--tRNA ligase"/>
    <property type="match status" value="1"/>
</dbReference>
<dbReference type="Pfam" id="PF00133">
    <property type="entry name" value="tRNA-synt_1"/>
    <property type="match status" value="1"/>
</dbReference>
<dbReference type="EC" id="6.1.1.9" evidence="3 11"/>
<dbReference type="Gene3D" id="3.40.50.620">
    <property type="entry name" value="HUPs"/>
    <property type="match status" value="2"/>
</dbReference>
<evidence type="ECO:0000256" key="8">
    <source>
        <dbReference type="ARBA" id="ARBA00022917"/>
    </source>
</evidence>
<dbReference type="GO" id="GO:0005829">
    <property type="term" value="C:cytosol"/>
    <property type="evidence" value="ECO:0007669"/>
    <property type="project" value="TreeGrafter"/>
</dbReference>
<keyword evidence="5 12" id="KW-0436">Ligase</keyword>
<dbReference type="AlphaFoldDB" id="A0A1F8F4J5"/>
<dbReference type="CDD" id="cd07962">
    <property type="entry name" value="Anticodon_Ia_Val"/>
    <property type="match status" value="1"/>
</dbReference>
<keyword evidence="6 12" id="KW-0547">Nucleotide-binding</keyword>
<feature type="coiled-coil region" evidence="13">
    <location>
        <begin position="326"/>
        <end position="359"/>
    </location>
</feature>
<evidence type="ECO:0000256" key="5">
    <source>
        <dbReference type="ARBA" id="ARBA00022598"/>
    </source>
</evidence>
<accession>A0A1F8F4J5</accession>
<evidence type="ECO:0000256" key="10">
    <source>
        <dbReference type="ARBA" id="ARBA00047552"/>
    </source>
</evidence>
<name>A0A1F8F4J5_9BACT</name>
<dbReference type="SUPFAM" id="SSF50677">
    <property type="entry name" value="ValRS/IleRS/LeuRS editing domain"/>
    <property type="match status" value="1"/>
</dbReference>
<dbReference type="InterPro" id="IPR014729">
    <property type="entry name" value="Rossmann-like_a/b/a_fold"/>
</dbReference>
<dbReference type="Gene3D" id="1.10.730.10">
    <property type="entry name" value="Isoleucyl-tRNA Synthetase, Domain 1"/>
    <property type="match status" value="1"/>
</dbReference>
<evidence type="ECO:0000256" key="9">
    <source>
        <dbReference type="ARBA" id="ARBA00023146"/>
    </source>
</evidence>
<dbReference type="InterPro" id="IPR033705">
    <property type="entry name" value="Anticodon_Ia_Val"/>
</dbReference>
<keyword evidence="8 12" id="KW-0648">Protein biosynthesis</keyword>
<dbReference type="GO" id="GO:0002161">
    <property type="term" value="F:aminoacyl-tRNA deacylase activity"/>
    <property type="evidence" value="ECO:0007669"/>
    <property type="project" value="InterPro"/>
</dbReference>
<evidence type="ECO:0000313" key="17">
    <source>
        <dbReference type="Proteomes" id="UP000178023"/>
    </source>
</evidence>
<dbReference type="PANTHER" id="PTHR11946:SF93">
    <property type="entry name" value="VALINE--TRNA LIGASE, CHLOROPLASTIC_MITOCHONDRIAL 2"/>
    <property type="match status" value="1"/>
</dbReference>
<keyword evidence="7 12" id="KW-0067">ATP-binding</keyword>
<dbReference type="InterPro" id="IPR009008">
    <property type="entry name" value="Val/Leu/Ile-tRNA-synth_edit"/>
</dbReference>
<evidence type="ECO:0000256" key="3">
    <source>
        <dbReference type="ARBA" id="ARBA00013169"/>
    </source>
</evidence>
<dbReference type="CDD" id="cd00817">
    <property type="entry name" value="ValRS_core"/>
    <property type="match status" value="1"/>
</dbReference>
<dbReference type="NCBIfam" id="NF004349">
    <property type="entry name" value="PRK05729.1"/>
    <property type="match status" value="1"/>
</dbReference>
<evidence type="ECO:0000256" key="2">
    <source>
        <dbReference type="ARBA" id="ARBA00011245"/>
    </source>
</evidence>
<dbReference type="GO" id="GO:0004832">
    <property type="term" value="F:valine-tRNA ligase activity"/>
    <property type="evidence" value="ECO:0007669"/>
    <property type="project" value="UniProtKB-UniRule"/>
</dbReference>
<evidence type="ECO:0000313" key="16">
    <source>
        <dbReference type="EMBL" id="OGN08043.1"/>
    </source>
</evidence>
<evidence type="ECO:0000256" key="12">
    <source>
        <dbReference type="RuleBase" id="RU363035"/>
    </source>
</evidence>
<reference evidence="16 17" key="1">
    <citation type="journal article" date="2016" name="Nat. Commun.">
        <title>Thousands of microbial genomes shed light on interconnected biogeochemical processes in an aquifer system.</title>
        <authorList>
            <person name="Anantharaman K."/>
            <person name="Brown C.T."/>
            <person name="Hug L.A."/>
            <person name="Sharon I."/>
            <person name="Castelle C.J."/>
            <person name="Probst A.J."/>
            <person name="Thomas B.C."/>
            <person name="Singh A."/>
            <person name="Wilkins M.J."/>
            <person name="Karaoz U."/>
            <person name="Brodie E.L."/>
            <person name="Williams K.H."/>
            <person name="Hubbard S.S."/>
            <person name="Banfield J.F."/>
        </authorList>
    </citation>
    <scope>NUCLEOTIDE SEQUENCE [LARGE SCALE GENOMIC DNA]</scope>
</reference>
<dbReference type="PRINTS" id="PR00986">
    <property type="entry name" value="TRNASYNTHVAL"/>
</dbReference>
<dbReference type="InterPro" id="IPR002300">
    <property type="entry name" value="aa-tRNA-synth_Ia"/>
</dbReference>
<evidence type="ECO:0000256" key="7">
    <source>
        <dbReference type="ARBA" id="ARBA00022840"/>
    </source>
</evidence>
<gene>
    <name evidence="16" type="ORF">A2750_01055</name>
</gene>
<dbReference type="SUPFAM" id="SSF52374">
    <property type="entry name" value="Nucleotidylyl transferase"/>
    <property type="match status" value="1"/>
</dbReference>
<evidence type="ECO:0000256" key="13">
    <source>
        <dbReference type="SAM" id="Coils"/>
    </source>
</evidence>
<dbReference type="Proteomes" id="UP000178023">
    <property type="component" value="Unassembled WGS sequence"/>
</dbReference>